<keyword evidence="2" id="KW-1185">Reference proteome</keyword>
<dbReference type="InterPro" id="IPR016947">
    <property type="entry name" value="UCP030140"/>
</dbReference>
<evidence type="ECO:0000313" key="2">
    <source>
        <dbReference type="Proteomes" id="UP000233343"/>
    </source>
</evidence>
<sequence>MDFKGMYEAQKAFRSRIDYKGSDRFEKLILALQVEIGECANEWRGFKFWSKNQEPIISKNTCEHCNRYGMKSCCGCEEKLYVNPLLEEYVDGLHFILELGIEIYFEDFEMIYRLAEVDRQRPVTSQFRRIFFLVSMLDKNKSTVTFIELISEYLILGELLEFSFEEIEEAYYQKNAVNHNRQNEGY</sequence>
<name>A0A2N0ZH05_9BACI</name>
<dbReference type="CDD" id="cd11527">
    <property type="entry name" value="NTP-PPase_dUTPase"/>
    <property type="match status" value="1"/>
</dbReference>
<protein>
    <submittedName>
        <fullName evidence="1">dUTPase</fullName>
    </submittedName>
</protein>
<organism evidence="1 2">
    <name type="scientific">Cytobacillus horneckiae</name>
    <dbReference type="NCBI Taxonomy" id="549687"/>
    <lineage>
        <taxon>Bacteria</taxon>
        <taxon>Bacillati</taxon>
        <taxon>Bacillota</taxon>
        <taxon>Bacilli</taxon>
        <taxon>Bacillales</taxon>
        <taxon>Bacillaceae</taxon>
        <taxon>Cytobacillus</taxon>
    </lineage>
</organism>
<evidence type="ECO:0000313" key="1">
    <source>
        <dbReference type="EMBL" id="PKG28800.1"/>
    </source>
</evidence>
<proteinExistence type="predicted"/>
<dbReference type="InterPro" id="IPR014871">
    <property type="entry name" value="dUTPase/dCTP_pyrophosphatase"/>
</dbReference>
<dbReference type="Proteomes" id="UP000233343">
    <property type="component" value="Unassembled WGS sequence"/>
</dbReference>
<reference evidence="1 2" key="1">
    <citation type="journal article" date="2010" name="Int. J. Syst. Evol. Microbiol.">
        <title>Bacillus horneckiae sp. nov., isolated from a spacecraft-assembly clean room.</title>
        <authorList>
            <person name="Vaishampayan P."/>
            <person name="Probst A."/>
            <person name="Krishnamurthi S."/>
            <person name="Ghosh S."/>
            <person name="Osman S."/>
            <person name="McDowall A."/>
            <person name="Ruckmani A."/>
            <person name="Mayilraj S."/>
            <person name="Venkateswaran K."/>
        </authorList>
    </citation>
    <scope>NUCLEOTIDE SEQUENCE [LARGE SCALE GENOMIC DNA]</scope>
    <source>
        <strain evidence="2">1PO1SC</strain>
    </source>
</reference>
<dbReference type="Gene3D" id="1.10.4010.10">
    <property type="entry name" value="Type II deoxyuridine triphosphatase"/>
    <property type="match status" value="1"/>
</dbReference>
<dbReference type="EMBL" id="PISD01000024">
    <property type="protein sequence ID" value="PKG28800.1"/>
    <property type="molecule type" value="Genomic_DNA"/>
</dbReference>
<gene>
    <name evidence="1" type="ORF">CWS20_11940</name>
</gene>
<dbReference type="SUPFAM" id="SSF101386">
    <property type="entry name" value="all-alpha NTP pyrophosphatases"/>
    <property type="match status" value="1"/>
</dbReference>
<dbReference type="Pfam" id="PF08761">
    <property type="entry name" value="dUTPase_2"/>
    <property type="match status" value="2"/>
</dbReference>
<dbReference type="AlphaFoldDB" id="A0A2N0ZH05"/>
<dbReference type="PIRSF" id="PIRSF030140">
    <property type="entry name" value="UCP030140"/>
    <property type="match status" value="1"/>
</dbReference>
<comment type="caution">
    <text evidence="1">The sequence shown here is derived from an EMBL/GenBank/DDBJ whole genome shotgun (WGS) entry which is preliminary data.</text>
</comment>
<accession>A0A2N0ZH05</accession>